<feature type="chain" id="PRO_5042264179" evidence="3">
    <location>
        <begin position="22"/>
        <end position="560"/>
    </location>
</feature>
<evidence type="ECO:0000256" key="1">
    <source>
        <dbReference type="ARBA" id="ARBA00010088"/>
    </source>
</evidence>
<accession>A0AAD7CU41</accession>
<gene>
    <name evidence="6" type="ORF">B0H17DRAFT_309387</name>
</gene>
<comment type="similarity">
    <text evidence="1">Belongs to the peptidase S33 family.</text>
</comment>
<comment type="caution">
    <text evidence="6">The sequence shown here is derived from an EMBL/GenBank/DDBJ whole genome shotgun (WGS) entry which is preliminary data.</text>
</comment>
<dbReference type="InterPro" id="IPR051601">
    <property type="entry name" value="Serine_prot/Carboxylest_S33"/>
</dbReference>
<dbReference type="InterPro" id="IPR029058">
    <property type="entry name" value="AB_hydrolase_fold"/>
</dbReference>
<protein>
    <submittedName>
        <fullName evidence="6">Alpha/Beta hydrolase protein</fullName>
    </submittedName>
</protein>
<evidence type="ECO:0000313" key="7">
    <source>
        <dbReference type="Proteomes" id="UP001221757"/>
    </source>
</evidence>
<reference evidence="6" key="1">
    <citation type="submission" date="2023-03" db="EMBL/GenBank/DDBJ databases">
        <title>Massive genome expansion in bonnet fungi (Mycena s.s.) driven by repeated elements and novel gene families across ecological guilds.</title>
        <authorList>
            <consortium name="Lawrence Berkeley National Laboratory"/>
            <person name="Harder C.B."/>
            <person name="Miyauchi S."/>
            <person name="Viragh M."/>
            <person name="Kuo A."/>
            <person name="Thoen E."/>
            <person name="Andreopoulos B."/>
            <person name="Lu D."/>
            <person name="Skrede I."/>
            <person name="Drula E."/>
            <person name="Henrissat B."/>
            <person name="Morin E."/>
            <person name="Kohler A."/>
            <person name="Barry K."/>
            <person name="LaButti K."/>
            <person name="Morin E."/>
            <person name="Salamov A."/>
            <person name="Lipzen A."/>
            <person name="Mereny Z."/>
            <person name="Hegedus B."/>
            <person name="Baldrian P."/>
            <person name="Stursova M."/>
            <person name="Weitz H."/>
            <person name="Taylor A."/>
            <person name="Grigoriev I.V."/>
            <person name="Nagy L.G."/>
            <person name="Martin F."/>
            <person name="Kauserud H."/>
        </authorList>
    </citation>
    <scope>NUCLEOTIDE SEQUENCE</scope>
    <source>
        <strain evidence="6">CBHHK067</strain>
    </source>
</reference>
<feature type="domain" description="Peptidase S33 tripeptidyl aminopeptidase-like C-terminal" evidence="5">
    <location>
        <begin position="420"/>
        <end position="513"/>
    </location>
</feature>
<keyword evidence="3" id="KW-0732">Signal</keyword>
<keyword evidence="2 6" id="KW-0378">Hydrolase</keyword>
<evidence type="ECO:0000259" key="4">
    <source>
        <dbReference type="Pfam" id="PF00561"/>
    </source>
</evidence>
<evidence type="ECO:0000313" key="6">
    <source>
        <dbReference type="EMBL" id="KAJ7663541.1"/>
    </source>
</evidence>
<proteinExistence type="inferred from homology"/>
<name>A0AAD7CU41_MYCRO</name>
<dbReference type="InterPro" id="IPR000073">
    <property type="entry name" value="AB_hydrolase_1"/>
</dbReference>
<dbReference type="EMBL" id="JARKIE010000232">
    <property type="protein sequence ID" value="KAJ7663541.1"/>
    <property type="molecule type" value="Genomic_DNA"/>
</dbReference>
<dbReference type="GO" id="GO:0016787">
    <property type="term" value="F:hydrolase activity"/>
    <property type="evidence" value="ECO:0007669"/>
    <property type="project" value="UniProtKB-KW"/>
</dbReference>
<evidence type="ECO:0000256" key="3">
    <source>
        <dbReference type="SAM" id="SignalP"/>
    </source>
</evidence>
<sequence length="560" mass="58967">MVSLSFVSLLSVLLVSPLAVAQAPPTFLWDQLTPSQNLSWVECYSTFQCTRLEVPLDYSDPSVGTAALAIIRLQANVSNAEYRGPLLFNPGGPGGSGVDTLVMLGQSLQVIFGSQYDIVSFDPRGVSYSTPVAAFFETDAERALWNAGTLPTSLNASADAIPHDWARANVLGQLAAQRDASGILTYMTTDNVARDMLRITESFGFEKLQYYGISYGSVLGATFAALFPDKVERILIDGVLDADAWFSANLTIEATDTDKVLQTFFDSCAAAGPSLCAFYAPTPAAIAARLAALTAAVRAHPVPVVTPTAYGVVDYSLLRSALFTSFYVPYTLWAPLAQGLAALEAGDGAPLFSLLQTAPPFACDCSADPVPFHLNNGEAITAIQCGDAVEVPDSIEELRAYVDNAAKTSEFVEFLVGGGRVSCSGWKVYRKDRFKGPVCAANTSFPLLLLTTSADPVAPTAAALKTLAGFPGSALFTQDSPGHASITAPSLCTAGYFRAYFQNGTLPPPGTVCPVDVALFGAPPGASAKRAEGEDAMIAALKTIADAVRPVITRKFGAVL</sequence>
<evidence type="ECO:0000256" key="2">
    <source>
        <dbReference type="ARBA" id="ARBA00022801"/>
    </source>
</evidence>
<dbReference type="AlphaFoldDB" id="A0AAD7CU41"/>
<dbReference type="Pfam" id="PF00561">
    <property type="entry name" value="Abhydrolase_1"/>
    <property type="match status" value="1"/>
</dbReference>
<dbReference type="SUPFAM" id="SSF53474">
    <property type="entry name" value="alpha/beta-Hydrolases"/>
    <property type="match status" value="1"/>
</dbReference>
<feature type="signal peptide" evidence="3">
    <location>
        <begin position="1"/>
        <end position="21"/>
    </location>
</feature>
<organism evidence="6 7">
    <name type="scientific">Mycena rosella</name>
    <name type="common">Pink bonnet</name>
    <name type="synonym">Agaricus rosellus</name>
    <dbReference type="NCBI Taxonomy" id="1033263"/>
    <lineage>
        <taxon>Eukaryota</taxon>
        <taxon>Fungi</taxon>
        <taxon>Dikarya</taxon>
        <taxon>Basidiomycota</taxon>
        <taxon>Agaricomycotina</taxon>
        <taxon>Agaricomycetes</taxon>
        <taxon>Agaricomycetidae</taxon>
        <taxon>Agaricales</taxon>
        <taxon>Marasmiineae</taxon>
        <taxon>Mycenaceae</taxon>
        <taxon>Mycena</taxon>
    </lineage>
</organism>
<dbReference type="InterPro" id="IPR013595">
    <property type="entry name" value="Pept_S33_TAP-like_C"/>
</dbReference>
<dbReference type="PANTHER" id="PTHR43248:SF25">
    <property type="entry name" value="AB HYDROLASE-1 DOMAIN-CONTAINING PROTEIN-RELATED"/>
    <property type="match status" value="1"/>
</dbReference>
<dbReference type="Gene3D" id="3.40.50.1820">
    <property type="entry name" value="alpha/beta hydrolase"/>
    <property type="match status" value="1"/>
</dbReference>
<dbReference type="PANTHER" id="PTHR43248">
    <property type="entry name" value="2-SUCCINYL-6-HYDROXY-2,4-CYCLOHEXADIENE-1-CARBOXYLATE SYNTHASE"/>
    <property type="match status" value="1"/>
</dbReference>
<feature type="domain" description="AB hydrolase-1" evidence="4">
    <location>
        <begin position="85"/>
        <end position="255"/>
    </location>
</feature>
<keyword evidence="7" id="KW-1185">Reference proteome</keyword>
<dbReference type="Proteomes" id="UP001221757">
    <property type="component" value="Unassembled WGS sequence"/>
</dbReference>
<evidence type="ECO:0000259" key="5">
    <source>
        <dbReference type="Pfam" id="PF08386"/>
    </source>
</evidence>
<dbReference type="Pfam" id="PF08386">
    <property type="entry name" value="Abhydrolase_4"/>
    <property type="match status" value="1"/>
</dbReference>